<evidence type="ECO:0000259" key="1">
    <source>
        <dbReference type="Pfam" id="PF20150"/>
    </source>
</evidence>
<accession>A0ABR4C8M3</accession>
<evidence type="ECO:0000313" key="2">
    <source>
        <dbReference type="EMBL" id="KAL2065513.1"/>
    </source>
</evidence>
<evidence type="ECO:0000313" key="3">
    <source>
        <dbReference type="Proteomes" id="UP001595075"/>
    </source>
</evidence>
<sequence length="258" mass="29641">MSAPSTPSFSLFNNLPKEVRLMIWPLNLPGERDVKVHYNIQTGRFHSPTPAPTNLQVCRESRCEAIKEWLLQFGTPGHSAQIRANFLVDQIEIEFDPIRLKAIPDHAYRNIVRLVVGGKDLQRIPTDRLLAQLQDFRNLKHLTLVAPEPEPLCLEYSKHQIARVQVTDGKNPSVDEVVMSPRVRAELDGHMVRRSKAFQQYTALMKQMLQLKSVSRRWKMPTLWLVVIAADGERTKPFIRIPDVRISPDYYSLLMTAV</sequence>
<protein>
    <recommendedName>
        <fullName evidence="1">2EXR domain-containing protein</fullName>
    </recommendedName>
</protein>
<name>A0ABR4C8M3_9HELO</name>
<comment type="caution">
    <text evidence="2">The sequence shown here is derived from an EMBL/GenBank/DDBJ whole genome shotgun (WGS) entry which is preliminary data.</text>
</comment>
<proteinExistence type="predicted"/>
<organism evidence="2 3">
    <name type="scientific">Oculimacula yallundae</name>
    <dbReference type="NCBI Taxonomy" id="86028"/>
    <lineage>
        <taxon>Eukaryota</taxon>
        <taxon>Fungi</taxon>
        <taxon>Dikarya</taxon>
        <taxon>Ascomycota</taxon>
        <taxon>Pezizomycotina</taxon>
        <taxon>Leotiomycetes</taxon>
        <taxon>Helotiales</taxon>
        <taxon>Ploettnerulaceae</taxon>
        <taxon>Oculimacula</taxon>
    </lineage>
</organism>
<reference evidence="2 3" key="1">
    <citation type="journal article" date="2024" name="Commun. Biol.">
        <title>Comparative genomic analysis of thermophilic fungi reveals convergent evolutionary adaptations and gene losses.</title>
        <authorList>
            <person name="Steindorff A.S."/>
            <person name="Aguilar-Pontes M.V."/>
            <person name="Robinson A.J."/>
            <person name="Andreopoulos B."/>
            <person name="LaButti K."/>
            <person name="Kuo A."/>
            <person name="Mondo S."/>
            <person name="Riley R."/>
            <person name="Otillar R."/>
            <person name="Haridas S."/>
            <person name="Lipzen A."/>
            <person name="Grimwood J."/>
            <person name="Schmutz J."/>
            <person name="Clum A."/>
            <person name="Reid I.D."/>
            <person name="Moisan M.C."/>
            <person name="Butler G."/>
            <person name="Nguyen T.T.M."/>
            <person name="Dewar K."/>
            <person name="Conant G."/>
            <person name="Drula E."/>
            <person name="Henrissat B."/>
            <person name="Hansel C."/>
            <person name="Singer S."/>
            <person name="Hutchinson M.I."/>
            <person name="de Vries R.P."/>
            <person name="Natvig D.O."/>
            <person name="Powell A.J."/>
            <person name="Tsang A."/>
            <person name="Grigoriev I.V."/>
        </authorList>
    </citation>
    <scope>NUCLEOTIDE SEQUENCE [LARGE SCALE GENOMIC DNA]</scope>
    <source>
        <strain evidence="2 3">CBS 494.80</strain>
    </source>
</reference>
<dbReference type="PANTHER" id="PTHR35910:SF6">
    <property type="entry name" value="2EXR DOMAIN-CONTAINING PROTEIN"/>
    <property type="match status" value="1"/>
</dbReference>
<dbReference type="EMBL" id="JAZHXI010000012">
    <property type="protein sequence ID" value="KAL2065513.1"/>
    <property type="molecule type" value="Genomic_DNA"/>
</dbReference>
<dbReference type="Proteomes" id="UP001595075">
    <property type="component" value="Unassembled WGS sequence"/>
</dbReference>
<feature type="domain" description="2EXR" evidence="1">
    <location>
        <begin position="9"/>
        <end position="89"/>
    </location>
</feature>
<dbReference type="PANTHER" id="PTHR35910">
    <property type="entry name" value="2EXR DOMAIN-CONTAINING PROTEIN"/>
    <property type="match status" value="1"/>
</dbReference>
<gene>
    <name evidence="2" type="ORF">VTL71DRAFT_3183</name>
</gene>
<keyword evidence="3" id="KW-1185">Reference proteome</keyword>
<dbReference type="InterPro" id="IPR045518">
    <property type="entry name" value="2EXR"/>
</dbReference>
<dbReference type="Pfam" id="PF20150">
    <property type="entry name" value="2EXR"/>
    <property type="match status" value="1"/>
</dbReference>